<accession>A0ABW9QP61</accession>
<comment type="caution">
    <text evidence="1">The sequence shown here is derived from an EMBL/GenBank/DDBJ whole genome shotgun (WGS) entry which is preliminary data.</text>
</comment>
<evidence type="ECO:0008006" key="3">
    <source>
        <dbReference type="Google" id="ProtNLM"/>
    </source>
</evidence>
<name>A0ABW9QP61_9ACTN</name>
<gene>
    <name evidence="1" type="ORF">GHK86_02450</name>
</gene>
<proteinExistence type="predicted"/>
<protein>
    <recommendedName>
        <fullName evidence="3">Winged helix DNA-binding domain-containing protein</fullName>
    </recommendedName>
</protein>
<evidence type="ECO:0000313" key="2">
    <source>
        <dbReference type="Proteomes" id="UP000437736"/>
    </source>
</evidence>
<evidence type="ECO:0000313" key="1">
    <source>
        <dbReference type="EMBL" id="MST31592.1"/>
    </source>
</evidence>
<dbReference type="PANTHER" id="PTHR38479">
    <property type="entry name" value="LMO0824 PROTEIN"/>
    <property type="match status" value="1"/>
</dbReference>
<dbReference type="Proteomes" id="UP000437736">
    <property type="component" value="Unassembled WGS sequence"/>
</dbReference>
<keyword evidence="2" id="KW-1185">Reference proteome</keyword>
<dbReference type="EMBL" id="WJHE01000102">
    <property type="protein sequence ID" value="MST31592.1"/>
    <property type="molecule type" value="Genomic_DNA"/>
</dbReference>
<organism evidence="1 2">
    <name type="scientific">Acidiferrimicrobium australe</name>
    <dbReference type="NCBI Taxonomy" id="2664430"/>
    <lineage>
        <taxon>Bacteria</taxon>
        <taxon>Bacillati</taxon>
        <taxon>Actinomycetota</taxon>
        <taxon>Acidimicrobiia</taxon>
        <taxon>Acidimicrobiales</taxon>
        <taxon>Acidimicrobiaceae</taxon>
        <taxon>Acidiferrimicrobium</taxon>
    </lineage>
</organism>
<reference evidence="1 2" key="1">
    <citation type="submission" date="2019-11" db="EMBL/GenBank/DDBJ databases">
        <title>Acidiferrimicrobium australis gen. nov., sp. nov., an acidophilic and obligately heterotrophic, member of the Actinobacteria that catalyses dissimilatory oxido- reduction of iron isolated from metal-rich acidic water in Chile.</title>
        <authorList>
            <person name="Gonzalez D."/>
            <person name="Huber K."/>
            <person name="Hedrich S."/>
            <person name="Rojas-Villalobos C."/>
            <person name="Quatrini R."/>
            <person name="Dinamarca M.A."/>
            <person name="Schwarz A."/>
            <person name="Canales C."/>
            <person name="Nancucheo I."/>
        </authorList>
    </citation>
    <scope>NUCLEOTIDE SEQUENCE [LARGE SCALE GENOMIC DNA]</scope>
    <source>
        <strain evidence="1 2">USS-CCA1</strain>
    </source>
</reference>
<dbReference type="Pfam" id="PF06224">
    <property type="entry name" value="AlkZ-like"/>
    <property type="match status" value="1"/>
</dbReference>
<sequence>MNCVLVLLLGRDQILRRRRAVAPLDRRLPAGVDGLRRAAWIGLQDSVPRAALLSIHARVDGTTSESWEDPSLVQVWGPRYSVFVVAAADLALFTVALLPDDRRGRERAERLAAQLHDLLAGGVESLDEAGRRAGVHPNAFRYAAATGTLLIRWDGARRPTISACPPPATDPGEARLELARRYLHVLGPTTAASFARWSGLSASSSEAVFSALRSSLVPVSTPLGDAWILASDEASFRAEVRPRGVVRLLPSGDAYFLLQGPDRELLVPDPDHRAELWTPRVWPGALLVDGEVAGTWRRAGRRVRVQAWWDLSAVDRERIAEEVMALPLPEPSPAIIDLIA</sequence>
<dbReference type="InterPro" id="IPR009351">
    <property type="entry name" value="AlkZ-like"/>
</dbReference>
<dbReference type="PANTHER" id="PTHR38479:SF2">
    <property type="entry name" value="WINGED HELIX DNA-BINDING DOMAIN-CONTAINING PROTEIN"/>
    <property type="match status" value="1"/>
</dbReference>